<evidence type="ECO:0000313" key="1">
    <source>
        <dbReference type="EMBL" id="RCS30615.1"/>
    </source>
</evidence>
<proteinExistence type="predicted"/>
<reference evidence="1 2" key="1">
    <citation type="submission" date="2018-05" db="EMBL/GenBank/DDBJ databases">
        <title>Draft genome sequence of Rhodanobacter denitrificans Yn1 isolated from gold copper mine.</title>
        <authorList>
            <person name="Yang N."/>
            <person name="Mazhar H.S."/>
            <person name="Rensing C."/>
        </authorList>
    </citation>
    <scope>NUCLEOTIDE SEQUENCE [LARGE SCALE GENOMIC DNA]</scope>
    <source>
        <strain evidence="1 2">Yn1</strain>
    </source>
</reference>
<accession>A0A368KI12</accession>
<dbReference type="AlphaFoldDB" id="A0A368KI12"/>
<protein>
    <submittedName>
        <fullName evidence="1">Uncharacterized protein</fullName>
    </submittedName>
</protein>
<evidence type="ECO:0000313" key="2">
    <source>
        <dbReference type="Proteomes" id="UP000252387"/>
    </source>
</evidence>
<organism evidence="1 2">
    <name type="scientific">Rhodanobacter denitrificans</name>
    <dbReference type="NCBI Taxonomy" id="666685"/>
    <lineage>
        <taxon>Bacteria</taxon>
        <taxon>Pseudomonadati</taxon>
        <taxon>Pseudomonadota</taxon>
        <taxon>Gammaproteobacteria</taxon>
        <taxon>Lysobacterales</taxon>
        <taxon>Rhodanobacteraceae</taxon>
        <taxon>Rhodanobacter</taxon>
    </lineage>
</organism>
<dbReference type="OrthoDB" id="9888312at2"/>
<dbReference type="Proteomes" id="UP000252387">
    <property type="component" value="Unassembled WGS sequence"/>
</dbReference>
<keyword evidence="2" id="KW-1185">Reference proteome</keyword>
<name>A0A368KI12_9GAMM</name>
<sequence length="170" mass="18557">MTIGLSGCIQNHQARPTLPYSQGDTFIVLGVSDRVRLSVFKGERDDSSWNCTGLINVANVWSENNFIVLKLKPRVGTEDYGIGQILPEGIGGKSFVVGKGVGVPTFHSHPGVVTFVGSIKIFQRDGRFGIVRDPSITVDDARAYLSREYPNLPKDINVDYLKMMPAKGGC</sequence>
<gene>
    <name evidence="1" type="ORF">DEO45_06580</name>
</gene>
<dbReference type="EMBL" id="QFWQ01000004">
    <property type="protein sequence ID" value="RCS30615.1"/>
    <property type="molecule type" value="Genomic_DNA"/>
</dbReference>
<comment type="caution">
    <text evidence="1">The sequence shown here is derived from an EMBL/GenBank/DDBJ whole genome shotgun (WGS) entry which is preliminary data.</text>
</comment>